<evidence type="ECO:0000259" key="4">
    <source>
        <dbReference type="PROSITE" id="PS50887"/>
    </source>
</evidence>
<sequence length="297" mass="33326">MDRTDQNRLDQLILKLGSIQSWQKFMIIGGILAFLVTGICASMTFYVMGDLGEEALSRALILSTILPLALITFIWTGFNRVLVVMTRANQNLRRAADVDSLTRLCNRAAFYRRGREIFDQTILTNLHGSQGSHCSLDKKMSLIMIDIDHFKRINDQLGHLAGDQALCHVSKIISNCCREADMPARWGGEEFAILLEDADRKAALNVAERIRQVAETEQFVWEGKPVCITLSAGVTEFSTQDQKLEDIVLRADLALYHAKAAGRNKVHAPYIMEEDLKEKHKPHDLLSIGMGQQISKA</sequence>
<dbReference type="AlphaFoldDB" id="A0A285N6G0"/>
<dbReference type="EC" id="2.7.7.65" evidence="1"/>
<dbReference type="Gene3D" id="3.30.70.270">
    <property type="match status" value="1"/>
</dbReference>
<organism evidence="5 6">
    <name type="scientific">Cohaesibacter gelatinilyticus</name>
    <dbReference type="NCBI Taxonomy" id="372072"/>
    <lineage>
        <taxon>Bacteria</taxon>
        <taxon>Pseudomonadati</taxon>
        <taxon>Pseudomonadota</taxon>
        <taxon>Alphaproteobacteria</taxon>
        <taxon>Hyphomicrobiales</taxon>
        <taxon>Cohaesibacteraceae</taxon>
    </lineage>
</organism>
<dbReference type="GO" id="GO:0043709">
    <property type="term" value="P:cell adhesion involved in single-species biofilm formation"/>
    <property type="evidence" value="ECO:0007669"/>
    <property type="project" value="TreeGrafter"/>
</dbReference>
<dbReference type="PROSITE" id="PS50887">
    <property type="entry name" value="GGDEF"/>
    <property type="match status" value="1"/>
</dbReference>
<dbReference type="Pfam" id="PF00990">
    <property type="entry name" value="GGDEF"/>
    <property type="match status" value="1"/>
</dbReference>
<dbReference type="CDD" id="cd01949">
    <property type="entry name" value="GGDEF"/>
    <property type="match status" value="1"/>
</dbReference>
<dbReference type="GO" id="GO:0005886">
    <property type="term" value="C:plasma membrane"/>
    <property type="evidence" value="ECO:0007669"/>
    <property type="project" value="TreeGrafter"/>
</dbReference>
<name>A0A285N6G0_9HYPH</name>
<dbReference type="FunFam" id="3.30.70.270:FF:000001">
    <property type="entry name" value="Diguanylate cyclase domain protein"/>
    <property type="match status" value="1"/>
</dbReference>
<evidence type="ECO:0000256" key="1">
    <source>
        <dbReference type="ARBA" id="ARBA00012528"/>
    </source>
</evidence>
<dbReference type="PANTHER" id="PTHR45138:SF9">
    <property type="entry name" value="DIGUANYLATE CYCLASE DGCM-RELATED"/>
    <property type="match status" value="1"/>
</dbReference>
<feature type="transmembrane region" description="Helical" evidence="3">
    <location>
        <begin position="25"/>
        <end position="47"/>
    </location>
</feature>
<comment type="catalytic activity">
    <reaction evidence="2">
        <text>2 GTP = 3',3'-c-di-GMP + 2 diphosphate</text>
        <dbReference type="Rhea" id="RHEA:24898"/>
        <dbReference type="ChEBI" id="CHEBI:33019"/>
        <dbReference type="ChEBI" id="CHEBI:37565"/>
        <dbReference type="ChEBI" id="CHEBI:58805"/>
        <dbReference type="EC" id="2.7.7.65"/>
    </reaction>
</comment>
<keyword evidence="3" id="KW-0472">Membrane</keyword>
<dbReference type="InterPro" id="IPR050469">
    <property type="entry name" value="Diguanylate_Cyclase"/>
</dbReference>
<dbReference type="NCBIfam" id="TIGR00254">
    <property type="entry name" value="GGDEF"/>
    <property type="match status" value="1"/>
</dbReference>
<evidence type="ECO:0000256" key="3">
    <source>
        <dbReference type="SAM" id="Phobius"/>
    </source>
</evidence>
<evidence type="ECO:0000313" key="6">
    <source>
        <dbReference type="Proteomes" id="UP000219439"/>
    </source>
</evidence>
<dbReference type="InterPro" id="IPR029787">
    <property type="entry name" value="Nucleotide_cyclase"/>
</dbReference>
<dbReference type="EMBL" id="OBEL01000001">
    <property type="protein sequence ID" value="SNZ05009.1"/>
    <property type="molecule type" value="Genomic_DNA"/>
</dbReference>
<reference evidence="5 6" key="1">
    <citation type="submission" date="2017-09" db="EMBL/GenBank/DDBJ databases">
        <authorList>
            <person name="Ehlers B."/>
            <person name="Leendertz F.H."/>
        </authorList>
    </citation>
    <scope>NUCLEOTIDE SEQUENCE [LARGE SCALE GENOMIC DNA]</scope>
    <source>
        <strain evidence="5 6">DSM 18289</strain>
    </source>
</reference>
<dbReference type="PANTHER" id="PTHR45138">
    <property type="entry name" value="REGULATORY COMPONENTS OF SENSORY TRANSDUCTION SYSTEM"/>
    <property type="match status" value="1"/>
</dbReference>
<keyword evidence="3" id="KW-0812">Transmembrane</keyword>
<protein>
    <recommendedName>
        <fullName evidence="1">diguanylate cyclase</fullName>
        <ecNumber evidence="1">2.7.7.65</ecNumber>
    </recommendedName>
</protein>
<dbReference type="GO" id="GO:1902201">
    <property type="term" value="P:negative regulation of bacterial-type flagellum-dependent cell motility"/>
    <property type="evidence" value="ECO:0007669"/>
    <property type="project" value="TreeGrafter"/>
</dbReference>
<dbReference type="InterPro" id="IPR043128">
    <property type="entry name" value="Rev_trsase/Diguanyl_cyclase"/>
</dbReference>
<evidence type="ECO:0000313" key="5">
    <source>
        <dbReference type="EMBL" id="SNZ05009.1"/>
    </source>
</evidence>
<feature type="transmembrane region" description="Helical" evidence="3">
    <location>
        <begin position="59"/>
        <end position="78"/>
    </location>
</feature>
<dbReference type="SMART" id="SM00267">
    <property type="entry name" value="GGDEF"/>
    <property type="match status" value="1"/>
</dbReference>
<keyword evidence="6" id="KW-1185">Reference proteome</keyword>
<dbReference type="GO" id="GO:0052621">
    <property type="term" value="F:diguanylate cyclase activity"/>
    <property type="evidence" value="ECO:0007669"/>
    <property type="project" value="UniProtKB-EC"/>
</dbReference>
<dbReference type="SUPFAM" id="SSF55073">
    <property type="entry name" value="Nucleotide cyclase"/>
    <property type="match status" value="1"/>
</dbReference>
<gene>
    <name evidence="5" type="ORF">SAMN06265368_0009</name>
</gene>
<dbReference type="InterPro" id="IPR000160">
    <property type="entry name" value="GGDEF_dom"/>
</dbReference>
<feature type="domain" description="GGDEF" evidence="4">
    <location>
        <begin position="138"/>
        <end position="271"/>
    </location>
</feature>
<dbReference type="Proteomes" id="UP000219439">
    <property type="component" value="Unassembled WGS sequence"/>
</dbReference>
<keyword evidence="3" id="KW-1133">Transmembrane helix</keyword>
<accession>A0A285N6G0</accession>
<evidence type="ECO:0000256" key="2">
    <source>
        <dbReference type="ARBA" id="ARBA00034247"/>
    </source>
</evidence>
<proteinExistence type="predicted"/>